<gene>
    <name evidence="1" type="ORF">M9Y10_004928</name>
</gene>
<dbReference type="InterPro" id="IPR036045">
    <property type="entry name" value="Sec1-like_sf"/>
</dbReference>
<comment type="caution">
    <text evidence="1">The sequence shown here is derived from an EMBL/GenBank/DDBJ whole genome shotgun (WGS) entry which is preliminary data.</text>
</comment>
<dbReference type="Proteomes" id="UP001470230">
    <property type="component" value="Unassembled WGS sequence"/>
</dbReference>
<dbReference type="EMBL" id="JAPFFF010000011">
    <property type="protein sequence ID" value="KAK8878163.1"/>
    <property type="molecule type" value="Genomic_DNA"/>
</dbReference>
<dbReference type="SUPFAM" id="SSF56815">
    <property type="entry name" value="Sec1/munc18-like (SM) proteins"/>
    <property type="match status" value="1"/>
</dbReference>
<name>A0ABR2JKS1_9EUKA</name>
<protein>
    <submittedName>
        <fullName evidence="1">Uncharacterized protein</fullName>
    </submittedName>
</protein>
<dbReference type="Gene3D" id="3.40.50.1910">
    <property type="match status" value="1"/>
</dbReference>
<dbReference type="InterPro" id="IPR027482">
    <property type="entry name" value="Sec1-like_dom2"/>
</dbReference>
<keyword evidence="2" id="KW-1185">Reference proteome</keyword>
<sequence>MSEQPNYLNLLENAALESLKKLRETFPGIYFYFFEPDYYLFFKKIAEKKIPDIHVENILSNVSISKMRPKNLSARQCLEINDQIFYIGRPYQLLQICRLPVVKSRENPVIFASIPLYSHSMRIEVWKTPVNFKSFTSLCIPFVPFPHYLQIACGTFKTLFINEPLFELKAVKEILSSLSSILGKFDRVYSAGSISTQFARAFSEAPQPSENGSIQNNLILIDRTIDLLNMIRIHDSYISFLEEVGAWDKSKDRVDPKKLSQILNITETEAQRLNMYTKDDPLFEKIALSNLPEAIRQINTTEMQKSIPEQFLQNHIKVIKWLNFSITNGYLIDLVLRIQRNMVDALEYGRCVPLSPTGPSLAFRMLSILHYNGKTEATQSIARLLAAKFGISMFSKWNAADEISMKTSLIEAPSKLKSAIGPFISPMVALLGNILGDTWKRPNLPVKDSFVSTEKPLTDEKRRWLVGVLGEMSATELRMFKKTAAFYRPNDEFVFMSTDIRSPRQFMDDILH</sequence>
<organism evidence="1 2">
    <name type="scientific">Tritrichomonas musculus</name>
    <dbReference type="NCBI Taxonomy" id="1915356"/>
    <lineage>
        <taxon>Eukaryota</taxon>
        <taxon>Metamonada</taxon>
        <taxon>Parabasalia</taxon>
        <taxon>Tritrichomonadida</taxon>
        <taxon>Tritrichomonadidae</taxon>
        <taxon>Tritrichomonas</taxon>
    </lineage>
</organism>
<accession>A0ABR2JKS1</accession>
<evidence type="ECO:0000313" key="1">
    <source>
        <dbReference type="EMBL" id="KAK8878163.1"/>
    </source>
</evidence>
<proteinExistence type="predicted"/>
<reference evidence="1 2" key="1">
    <citation type="submission" date="2024-04" db="EMBL/GenBank/DDBJ databases">
        <title>Tritrichomonas musculus Genome.</title>
        <authorList>
            <person name="Alves-Ferreira E."/>
            <person name="Grigg M."/>
            <person name="Lorenzi H."/>
            <person name="Galac M."/>
        </authorList>
    </citation>
    <scope>NUCLEOTIDE SEQUENCE [LARGE SCALE GENOMIC DNA]</scope>
    <source>
        <strain evidence="1 2">EAF2021</strain>
    </source>
</reference>
<evidence type="ECO:0000313" key="2">
    <source>
        <dbReference type="Proteomes" id="UP001470230"/>
    </source>
</evidence>